<sequence>MGPIDIDAKYHRQRYATILWQYERSRNVDGAISESEGIADAFGDPPFGLLHHLSSVAFSIFVSWIIGRCNTALRSRSAMRRLLFFTADLLLSFRAQHIGTKGKILTEDQKGLFKACNEAECKSMASVPEVASNGIAMPDPPEAVVDISVGNVWITGCTTVSIIYGKSLNMPSSLLSCVSLACTDINSSSVSTSDSACAMSSPCTSPVVLGASSSSVLSNNEVNLVDLR</sequence>
<accession>A0A9J6AXD5</accession>
<gene>
    <name evidence="1" type="ORF">H5410_000841</name>
</gene>
<keyword evidence="2" id="KW-1185">Reference proteome</keyword>
<name>A0A9J6AXD5_SOLCO</name>
<dbReference type="AlphaFoldDB" id="A0A9J6AXD5"/>
<dbReference type="EMBL" id="JACXVP010000001">
    <property type="protein sequence ID" value="KAG5629124.1"/>
    <property type="molecule type" value="Genomic_DNA"/>
</dbReference>
<proteinExistence type="predicted"/>
<reference evidence="1 2" key="1">
    <citation type="submission" date="2020-09" db="EMBL/GenBank/DDBJ databases">
        <title>De no assembly of potato wild relative species, Solanum commersonii.</title>
        <authorList>
            <person name="Cho K."/>
        </authorList>
    </citation>
    <scope>NUCLEOTIDE SEQUENCE [LARGE SCALE GENOMIC DNA]</scope>
    <source>
        <strain evidence="1">LZ3.2</strain>
        <tissue evidence="1">Leaf</tissue>
    </source>
</reference>
<evidence type="ECO:0000313" key="2">
    <source>
        <dbReference type="Proteomes" id="UP000824120"/>
    </source>
</evidence>
<evidence type="ECO:0000313" key="1">
    <source>
        <dbReference type="EMBL" id="KAG5629124.1"/>
    </source>
</evidence>
<comment type="caution">
    <text evidence="1">The sequence shown here is derived from an EMBL/GenBank/DDBJ whole genome shotgun (WGS) entry which is preliminary data.</text>
</comment>
<organism evidence="1 2">
    <name type="scientific">Solanum commersonii</name>
    <name type="common">Commerson's wild potato</name>
    <name type="synonym">Commerson's nightshade</name>
    <dbReference type="NCBI Taxonomy" id="4109"/>
    <lineage>
        <taxon>Eukaryota</taxon>
        <taxon>Viridiplantae</taxon>
        <taxon>Streptophyta</taxon>
        <taxon>Embryophyta</taxon>
        <taxon>Tracheophyta</taxon>
        <taxon>Spermatophyta</taxon>
        <taxon>Magnoliopsida</taxon>
        <taxon>eudicotyledons</taxon>
        <taxon>Gunneridae</taxon>
        <taxon>Pentapetalae</taxon>
        <taxon>asterids</taxon>
        <taxon>lamiids</taxon>
        <taxon>Solanales</taxon>
        <taxon>Solanaceae</taxon>
        <taxon>Solanoideae</taxon>
        <taxon>Solaneae</taxon>
        <taxon>Solanum</taxon>
    </lineage>
</organism>
<dbReference type="Proteomes" id="UP000824120">
    <property type="component" value="Chromosome 1"/>
</dbReference>
<protein>
    <submittedName>
        <fullName evidence="1">Uncharacterized protein</fullName>
    </submittedName>
</protein>